<dbReference type="InterPro" id="IPR050951">
    <property type="entry name" value="Retrovirus_Pol_polyprotein"/>
</dbReference>
<dbReference type="PROSITE" id="PS00141">
    <property type="entry name" value="ASP_PROTEASE"/>
    <property type="match status" value="1"/>
</dbReference>
<keyword evidence="11" id="KW-0694">RNA-binding</keyword>
<dbReference type="GO" id="GO:0015074">
    <property type="term" value="P:DNA integration"/>
    <property type="evidence" value="ECO:0007669"/>
    <property type="project" value="UniProtKB-KW"/>
</dbReference>
<dbReference type="Pfam" id="PF17921">
    <property type="entry name" value="Integrase_H2C2"/>
    <property type="match status" value="1"/>
</dbReference>
<dbReference type="Gene3D" id="4.10.60.10">
    <property type="entry name" value="Zinc finger, CCHC-type"/>
    <property type="match status" value="1"/>
</dbReference>
<dbReference type="Gene3D" id="3.10.20.370">
    <property type="match status" value="1"/>
</dbReference>
<dbReference type="InterPro" id="IPR043128">
    <property type="entry name" value="Rev_trsase/Diguanyl_cyclase"/>
</dbReference>
<keyword evidence="13" id="KW-0695">RNA-directed DNA polymerase</keyword>
<dbReference type="Gene3D" id="1.10.340.70">
    <property type="match status" value="1"/>
</dbReference>
<protein>
    <recommendedName>
        <fullName evidence="15">Gypsy retrotransposon integrase-like protein 1</fullName>
        <ecNumber evidence="2">3.1.26.4</ecNumber>
    </recommendedName>
</protein>
<evidence type="ECO:0000256" key="11">
    <source>
        <dbReference type="ARBA" id="ARBA00022884"/>
    </source>
</evidence>
<evidence type="ECO:0000313" key="21">
    <source>
        <dbReference type="Proteomes" id="UP001529510"/>
    </source>
</evidence>
<dbReference type="PROSITE" id="PS50878">
    <property type="entry name" value="RT_POL"/>
    <property type="match status" value="1"/>
</dbReference>
<dbReference type="EC" id="3.1.26.4" evidence="2"/>
<keyword evidence="16" id="KW-0862">Zinc</keyword>
<evidence type="ECO:0000256" key="5">
    <source>
        <dbReference type="ARBA" id="ARBA00022695"/>
    </source>
</evidence>
<keyword evidence="4" id="KW-0808">Transferase</keyword>
<dbReference type="InterPro" id="IPR001878">
    <property type="entry name" value="Znf_CCHC"/>
</dbReference>
<evidence type="ECO:0000256" key="2">
    <source>
        <dbReference type="ARBA" id="ARBA00012180"/>
    </source>
</evidence>
<accession>A0ABD0MEA0</accession>
<evidence type="ECO:0000256" key="14">
    <source>
        <dbReference type="ARBA" id="ARBA00023125"/>
    </source>
</evidence>
<dbReference type="InterPro" id="IPR000477">
    <property type="entry name" value="RT_dom"/>
</dbReference>
<keyword evidence="7" id="KW-0064">Aspartyl protease</keyword>
<dbReference type="InterPro" id="IPR021109">
    <property type="entry name" value="Peptidase_aspartic_dom_sf"/>
</dbReference>
<dbReference type="Gene3D" id="3.30.420.10">
    <property type="entry name" value="Ribonuclease H-like superfamily/Ribonuclease H"/>
    <property type="match status" value="1"/>
</dbReference>
<evidence type="ECO:0000256" key="1">
    <source>
        <dbReference type="ARBA" id="ARBA00010879"/>
    </source>
</evidence>
<keyword evidence="3" id="KW-0645">Protease</keyword>
<reference evidence="20 21" key="1">
    <citation type="submission" date="2024-05" db="EMBL/GenBank/DDBJ databases">
        <title>Genome sequencing and assembly of Indian major carp, Cirrhinus mrigala (Hamilton, 1822).</title>
        <authorList>
            <person name="Mohindra V."/>
            <person name="Chowdhury L.M."/>
            <person name="Lal K."/>
            <person name="Jena J.K."/>
        </authorList>
    </citation>
    <scope>NUCLEOTIDE SEQUENCE [LARGE SCALE GENOMIC DNA]</scope>
    <source>
        <strain evidence="20">CM1030</strain>
        <tissue evidence="20">Blood</tissue>
    </source>
</reference>
<dbReference type="InterPro" id="IPR036875">
    <property type="entry name" value="Znf_CCHC_sf"/>
</dbReference>
<evidence type="ECO:0000256" key="13">
    <source>
        <dbReference type="ARBA" id="ARBA00022918"/>
    </source>
</evidence>
<name>A0ABD0MEA0_CIRMR</name>
<dbReference type="InterPro" id="IPR036397">
    <property type="entry name" value="RNaseH_sf"/>
</dbReference>
<dbReference type="GO" id="GO:0003723">
    <property type="term" value="F:RNA binding"/>
    <property type="evidence" value="ECO:0007669"/>
    <property type="project" value="UniProtKB-KW"/>
</dbReference>
<dbReference type="InterPro" id="IPR043502">
    <property type="entry name" value="DNA/RNA_pol_sf"/>
</dbReference>
<dbReference type="PANTHER" id="PTHR37984">
    <property type="entry name" value="PROTEIN CBG26694"/>
    <property type="match status" value="1"/>
</dbReference>
<evidence type="ECO:0000259" key="17">
    <source>
        <dbReference type="PROSITE" id="PS50158"/>
    </source>
</evidence>
<dbReference type="GO" id="GO:0003677">
    <property type="term" value="F:DNA binding"/>
    <property type="evidence" value="ECO:0007669"/>
    <property type="project" value="UniProtKB-KW"/>
</dbReference>
<dbReference type="FunFam" id="1.10.340.70:FF:000004">
    <property type="entry name" value="Retrovirus-related Pol polyprotein from transposon 297-like Protein"/>
    <property type="match status" value="1"/>
</dbReference>
<gene>
    <name evidence="20" type="ORF">M9458_056347</name>
</gene>
<dbReference type="FunFam" id="3.30.420.10:FF:000063">
    <property type="entry name" value="Retrovirus-related Pol polyprotein from transposon 297-like Protein"/>
    <property type="match status" value="1"/>
</dbReference>
<keyword evidence="14" id="KW-0238">DNA-binding</keyword>
<dbReference type="InterPro" id="IPR041577">
    <property type="entry name" value="RT_RNaseH_2"/>
</dbReference>
<dbReference type="PANTHER" id="PTHR37984:SF15">
    <property type="entry name" value="INTEGRASE CATALYTIC DOMAIN-CONTAINING PROTEIN"/>
    <property type="match status" value="1"/>
</dbReference>
<keyword evidence="21" id="KW-1185">Reference proteome</keyword>
<dbReference type="GO" id="GO:0008270">
    <property type="term" value="F:zinc ion binding"/>
    <property type="evidence" value="ECO:0007669"/>
    <property type="project" value="UniProtKB-KW"/>
</dbReference>
<evidence type="ECO:0000256" key="6">
    <source>
        <dbReference type="ARBA" id="ARBA00022722"/>
    </source>
</evidence>
<dbReference type="FunFam" id="3.30.70.270:FF:000020">
    <property type="entry name" value="Transposon Tf2-6 polyprotein-like Protein"/>
    <property type="match status" value="1"/>
</dbReference>
<dbReference type="InterPro" id="IPR012337">
    <property type="entry name" value="RNaseH-like_sf"/>
</dbReference>
<keyword evidence="6" id="KW-0540">Nuclease</keyword>
<feature type="domain" description="CCHC-type" evidence="17">
    <location>
        <begin position="239"/>
        <end position="255"/>
    </location>
</feature>
<keyword evidence="16" id="KW-0479">Metal-binding</keyword>
<evidence type="ECO:0000256" key="15">
    <source>
        <dbReference type="ARBA" id="ARBA00039658"/>
    </source>
</evidence>
<dbReference type="Gene3D" id="3.10.10.10">
    <property type="entry name" value="HIV Type 1 Reverse Transcriptase, subunit A, domain 1"/>
    <property type="match status" value="1"/>
</dbReference>
<dbReference type="PROSITE" id="PS50158">
    <property type="entry name" value="ZF_CCHC"/>
    <property type="match status" value="1"/>
</dbReference>
<dbReference type="Pfam" id="PF17919">
    <property type="entry name" value="RT_RNaseH_2"/>
    <property type="match status" value="1"/>
</dbReference>
<evidence type="ECO:0000256" key="10">
    <source>
        <dbReference type="ARBA" id="ARBA00022842"/>
    </source>
</evidence>
<evidence type="ECO:0000256" key="3">
    <source>
        <dbReference type="ARBA" id="ARBA00022670"/>
    </source>
</evidence>
<dbReference type="Proteomes" id="UP001529510">
    <property type="component" value="Unassembled WGS sequence"/>
</dbReference>
<dbReference type="EMBL" id="JAMKFB020000706">
    <property type="protein sequence ID" value="KAL0148367.1"/>
    <property type="molecule type" value="Genomic_DNA"/>
</dbReference>
<keyword evidence="12" id="KW-0229">DNA integration</keyword>
<sequence>MVSVPAPAPFLPCSGEPAIPFITWRKIFENYLLAINATGGSWPDARKRAVLLHSLGTEGQRLFYTLPDTGTTFEHAMNALEDYFMPKVNTVVARHRFRQRSQRADETIPQFLSALRELASSCAYADMESEMLRDQLVERSYAPAVRDRLLLEPSLTLDSAVTIACQVEQALSSSDTLAAQSSVNAVASKSFRYRKKSTTRCDGAKSVADSTRRGNRTCYRCGAKNHLANATNCPAARAKCHACGKIGHFSKVCRSSKDVREVVPDIVVLLTDAINSTADKLLCDVRVTTSNGLSVETKLVVDTGSSVSILPEAVYKSHFSDCSLTVPKVKLVTYLKEDIPVLGCLHADVSLNDKVTPACLYIVKGGTALMGMDLIRALNCSFHFHTIPAPDDLHAVVGETIPAPNVSVGCVKGFVHKPTVKSDATPVRQKLRRLPFAVRQAVSAELDSLLQKGIIEKIDSSPWISPIVVTAKKGGKIRLCVDLREPNKALIVDSHPLPHMEELLNDLRGASVFTTIDLMSAYHQLPLHEECRDITAFITHDGLFRYCRVPYGLASAPSAFQKMMETVLKGIHGVRNYLDDIIVYGATQDSHDATLRSVMQRLSDAGLELNWEKCTFSQSSLKFLGHVISKSGIFPDDEHMSAIIDAPAPHDLASLRSFLGLISWYSKFLPNFASVAEPLRALLRDTSNAEFDWTDSADCSFKALKELLSRSPVLALFDPSLPIVSTDASDYGLGGVLTQMHPDETEKTVAFASRTLTAAERKYSTVEKEALACVWAVEKWRPYLWGQHFTLRTDHRALTTLLATKGIGRAGMRVARWSARLLCYTYDIIYRPGSLNCAADCLSRLPLPTKSDGGLDPEMVAFVTGLPTLSVENFLSASESCPELTMLRSQISQGWPKTSRDLDPVLVPFFRIRDELCVDGVLVRRGEHRAIVPSALRSQLVNLAHETHQGIVQTKRRLRDLFWWPQMDAQVQSAVSSCLTCQMNDKSAKTAPAPLQPVSLPPDPWQKLGIDIVGPFDSGPSDCRFAISLIDYHSKWPEVAFAPNVTAEVVTSFLHSVFSREGNPQCVVTDNGPQFVSSVFADFLKERGISHIRSSVYYPQGNAAVERWNRVLKECILSAEQMGKPWKHAVTEFLQNYRATPHSTTGVSPSELLHHRKMRTKLNIFPVGPKSDKCARVMDTVSNKQLKSKMYTDKRRGAKYPTFKPGDRVRVKRPVHVRKGASKFSPPLNIEKQIGKSTFVLSDKKKWNASKLTRFKGPVATQHEGLQSQVTFDLRRSSRVCRSPVWLKDYSKDNV</sequence>
<keyword evidence="9" id="KW-0378">Hydrolase</keyword>
<comment type="similarity">
    <text evidence="1">Belongs to the beta type-B retroviral polymerase family. HERV class-II K(HML-2) pol subfamily.</text>
</comment>
<evidence type="ECO:0000256" key="8">
    <source>
        <dbReference type="ARBA" id="ARBA00022759"/>
    </source>
</evidence>
<comment type="caution">
    <text evidence="20">The sequence shown here is derived from an EMBL/GenBank/DDBJ whole genome shotgun (WGS) entry which is preliminary data.</text>
</comment>
<dbReference type="Pfam" id="PF00078">
    <property type="entry name" value="RVT_1"/>
    <property type="match status" value="1"/>
</dbReference>
<keyword evidence="5" id="KW-0548">Nucleotidyltransferase</keyword>
<dbReference type="CDD" id="cd01647">
    <property type="entry name" value="RT_LTR"/>
    <property type="match status" value="1"/>
</dbReference>
<feature type="domain" description="Reverse transcriptase" evidence="18">
    <location>
        <begin position="451"/>
        <end position="628"/>
    </location>
</feature>
<evidence type="ECO:0000259" key="18">
    <source>
        <dbReference type="PROSITE" id="PS50878"/>
    </source>
</evidence>
<dbReference type="InterPro" id="IPR001969">
    <property type="entry name" value="Aspartic_peptidase_AS"/>
</dbReference>
<keyword evidence="16" id="KW-0863">Zinc-finger</keyword>
<dbReference type="Pfam" id="PF00665">
    <property type="entry name" value="rve"/>
    <property type="match status" value="1"/>
</dbReference>
<evidence type="ECO:0000313" key="20">
    <source>
        <dbReference type="EMBL" id="KAL0148367.1"/>
    </source>
</evidence>
<keyword evidence="8" id="KW-0255">Endonuclease</keyword>
<dbReference type="GO" id="GO:0004523">
    <property type="term" value="F:RNA-DNA hybrid ribonuclease activity"/>
    <property type="evidence" value="ECO:0007669"/>
    <property type="project" value="UniProtKB-EC"/>
</dbReference>
<dbReference type="FunFam" id="3.10.20.370:FF:000001">
    <property type="entry name" value="Retrovirus-related Pol polyprotein from transposon 17.6-like protein"/>
    <property type="match status" value="1"/>
</dbReference>
<organism evidence="20 21">
    <name type="scientific">Cirrhinus mrigala</name>
    <name type="common">Mrigala</name>
    <dbReference type="NCBI Taxonomy" id="683832"/>
    <lineage>
        <taxon>Eukaryota</taxon>
        <taxon>Metazoa</taxon>
        <taxon>Chordata</taxon>
        <taxon>Craniata</taxon>
        <taxon>Vertebrata</taxon>
        <taxon>Euteleostomi</taxon>
        <taxon>Actinopterygii</taxon>
        <taxon>Neopterygii</taxon>
        <taxon>Teleostei</taxon>
        <taxon>Ostariophysi</taxon>
        <taxon>Cypriniformes</taxon>
        <taxon>Cyprinidae</taxon>
        <taxon>Labeoninae</taxon>
        <taxon>Labeonini</taxon>
        <taxon>Cirrhinus</taxon>
    </lineage>
</organism>
<dbReference type="GO" id="GO:0006508">
    <property type="term" value="P:proteolysis"/>
    <property type="evidence" value="ECO:0007669"/>
    <property type="project" value="UniProtKB-KW"/>
</dbReference>
<dbReference type="GO" id="GO:0003964">
    <property type="term" value="F:RNA-directed DNA polymerase activity"/>
    <property type="evidence" value="ECO:0007669"/>
    <property type="project" value="UniProtKB-KW"/>
</dbReference>
<dbReference type="SUPFAM" id="SSF57756">
    <property type="entry name" value="Retrovirus zinc finger-like domains"/>
    <property type="match status" value="1"/>
</dbReference>
<dbReference type="CDD" id="cd09274">
    <property type="entry name" value="RNase_HI_RT_Ty3"/>
    <property type="match status" value="1"/>
</dbReference>
<feature type="domain" description="Integrase catalytic" evidence="19">
    <location>
        <begin position="1000"/>
        <end position="1157"/>
    </location>
</feature>
<dbReference type="InterPro" id="IPR001584">
    <property type="entry name" value="Integrase_cat-core"/>
</dbReference>
<dbReference type="SUPFAM" id="SSF53098">
    <property type="entry name" value="Ribonuclease H-like"/>
    <property type="match status" value="1"/>
</dbReference>
<evidence type="ECO:0000256" key="16">
    <source>
        <dbReference type="PROSITE-ProRule" id="PRU00047"/>
    </source>
</evidence>
<proteinExistence type="inferred from homology"/>
<evidence type="ECO:0000256" key="7">
    <source>
        <dbReference type="ARBA" id="ARBA00022750"/>
    </source>
</evidence>
<evidence type="ECO:0000256" key="9">
    <source>
        <dbReference type="ARBA" id="ARBA00022801"/>
    </source>
</evidence>
<dbReference type="PROSITE" id="PS50994">
    <property type="entry name" value="INTEGRASE"/>
    <property type="match status" value="1"/>
</dbReference>
<dbReference type="InterPro" id="IPR041588">
    <property type="entry name" value="Integrase_H2C2"/>
</dbReference>
<dbReference type="SMART" id="SM00343">
    <property type="entry name" value="ZnF_C2HC"/>
    <property type="match status" value="2"/>
</dbReference>
<evidence type="ECO:0000256" key="12">
    <source>
        <dbReference type="ARBA" id="ARBA00022908"/>
    </source>
</evidence>
<keyword evidence="10" id="KW-0460">Magnesium</keyword>
<evidence type="ECO:0000259" key="19">
    <source>
        <dbReference type="PROSITE" id="PS50994"/>
    </source>
</evidence>
<dbReference type="SUPFAM" id="SSF50630">
    <property type="entry name" value="Acid proteases"/>
    <property type="match status" value="1"/>
</dbReference>
<dbReference type="Gene3D" id="3.30.70.270">
    <property type="match status" value="2"/>
</dbReference>
<evidence type="ECO:0000256" key="4">
    <source>
        <dbReference type="ARBA" id="ARBA00022679"/>
    </source>
</evidence>
<dbReference type="SUPFAM" id="SSF56672">
    <property type="entry name" value="DNA/RNA polymerases"/>
    <property type="match status" value="1"/>
</dbReference>
<dbReference type="GO" id="GO:0004190">
    <property type="term" value="F:aspartic-type endopeptidase activity"/>
    <property type="evidence" value="ECO:0007669"/>
    <property type="project" value="UniProtKB-KW"/>
</dbReference>